<dbReference type="EMBL" id="CP001871">
    <property type="protein sequence ID" value="AFK21408.1"/>
    <property type="molecule type" value="Genomic_DNA"/>
</dbReference>
<feature type="compositionally biased region" description="Basic and acidic residues" evidence="1">
    <location>
        <begin position="122"/>
        <end position="134"/>
    </location>
</feature>
<geneLocation type="plasmid" evidence="2 3">
    <name>pHM500</name>
</geneLocation>
<reference evidence="2 3" key="1">
    <citation type="journal article" date="2012" name="J. Bacteriol.">
        <title>Complete genome sequence of the metabolically versatile halophilic archaeon Haloferax mediterranei, a poly(3-hydroxybutyrate-co-3-hydroxyvalerate) producer.</title>
        <authorList>
            <person name="Han J."/>
            <person name="Zhang F."/>
            <person name="Hou J."/>
            <person name="Liu X."/>
            <person name="Li M."/>
            <person name="Liu H."/>
            <person name="Cai L."/>
            <person name="Zhang B."/>
            <person name="Chen Y."/>
            <person name="Zhou J."/>
            <person name="Hu S."/>
            <person name="Xiang H."/>
        </authorList>
    </citation>
    <scope>NUCLEOTIDE SEQUENCE [LARGE SCALE GENOMIC DNA]</scope>
    <source>
        <strain evidence="3">ATCC 33500 / DSM 1411 / JCM 8866 / NBRC 14739 / NCIMB 2177 / R-4</strain>
        <plasmid evidence="3">pHM500</plasmid>
    </source>
</reference>
<feature type="compositionally biased region" description="Basic and acidic residues" evidence="1">
    <location>
        <begin position="1"/>
        <end position="69"/>
    </location>
</feature>
<feature type="compositionally biased region" description="Basic and acidic residues" evidence="1">
    <location>
        <begin position="76"/>
        <end position="93"/>
    </location>
</feature>
<dbReference type="AlphaFoldDB" id="I3RAZ8"/>
<gene>
    <name evidence="2" type="ordered locus">HFX_6287</name>
</gene>
<dbReference type="KEGG" id="hme:HFX_6287"/>
<feature type="region of interest" description="Disordered" evidence="1">
    <location>
        <begin position="1"/>
        <end position="158"/>
    </location>
</feature>
<organism evidence="2 3">
    <name type="scientific">Haloferax mediterranei (strain ATCC 33500 / DSM 1411 / JCM 8866 / NBRC 14739 / NCIMB 2177 / R-4)</name>
    <name type="common">Halobacterium mediterranei</name>
    <dbReference type="NCBI Taxonomy" id="523841"/>
    <lineage>
        <taxon>Archaea</taxon>
        <taxon>Methanobacteriati</taxon>
        <taxon>Methanobacteriota</taxon>
        <taxon>Stenosarchaea group</taxon>
        <taxon>Halobacteria</taxon>
        <taxon>Halobacteriales</taxon>
        <taxon>Haloferacaceae</taxon>
        <taxon>Haloferax</taxon>
    </lineage>
</organism>
<feature type="compositionally biased region" description="Basic and acidic residues" evidence="1">
    <location>
        <begin position="101"/>
        <end position="114"/>
    </location>
</feature>
<evidence type="ECO:0000313" key="2">
    <source>
        <dbReference type="EMBL" id="AFK21408.1"/>
    </source>
</evidence>
<dbReference type="HOGENOM" id="CLU_1665453_0_0_2"/>
<sequence length="158" mass="18104">MYEQRCEDSDDERTHERRNRERQRRIEEERGCDTRKGGVGERVADHREVPVDEKRPHERPDDADTEHRQVGSLHVRVREELQAGDPGEPREDAANDDLQEPIEKTQERIADEKRRKGVAHWKGREGGDRCEHSKASHGWTSESAAGSSVLEGPPVPCV</sequence>
<proteinExistence type="predicted"/>
<keyword evidence="2" id="KW-0614">Plasmid</keyword>
<accession>I3RAZ8</accession>
<evidence type="ECO:0000313" key="3">
    <source>
        <dbReference type="Proteomes" id="UP000006469"/>
    </source>
</evidence>
<evidence type="ECO:0000256" key="1">
    <source>
        <dbReference type="SAM" id="MobiDB-lite"/>
    </source>
</evidence>
<protein>
    <submittedName>
        <fullName evidence="2">Uncharacterized protein</fullName>
    </submittedName>
</protein>
<name>I3RAZ8_HALMT</name>
<dbReference type="Proteomes" id="UP000006469">
    <property type="component" value="Plasmid pHM500"/>
</dbReference>